<protein>
    <submittedName>
        <fullName evidence="1">Uncharacterized protein</fullName>
    </submittedName>
</protein>
<gene>
    <name evidence="1" type="ORF">Patl1_21733</name>
</gene>
<evidence type="ECO:0000313" key="1">
    <source>
        <dbReference type="EMBL" id="KAJ0100623.1"/>
    </source>
</evidence>
<organism evidence="1 2">
    <name type="scientific">Pistacia atlantica</name>
    <dbReference type="NCBI Taxonomy" id="434234"/>
    <lineage>
        <taxon>Eukaryota</taxon>
        <taxon>Viridiplantae</taxon>
        <taxon>Streptophyta</taxon>
        <taxon>Embryophyta</taxon>
        <taxon>Tracheophyta</taxon>
        <taxon>Spermatophyta</taxon>
        <taxon>Magnoliopsida</taxon>
        <taxon>eudicotyledons</taxon>
        <taxon>Gunneridae</taxon>
        <taxon>Pentapetalae</taxon>
        <taxon>rosids</taxon>
        <taxon>malvids</taxon>
        <taxon>Sapindales</taxon>
        <taxon>Anacardiaceae</taxon>
        <taxon>Pistacia</taxon>
    </lineage>
</organism>
<name>A0ACC1BNW6_9ROSI</name>
<sequence length="1097" mass="124636">MKKMVADLGSQLSTMATTDDEKGEGVSEIKEQLNVVSEKIIGWEEDQSMIWDSGINEGYEYLNAADELRKLIERFGSLCSKKDGEGKELLRRAHNVLQIAMARLEKEFRHLLMQNRQPFEPEHMSFRSSEDDAVDDSSVVSFGDDSIEGFLQRHSISRTSEDFTVDLVKPNVITDLRCIANLMFMSYYDHECCQAYVNARKDALDECLFILELEKLSIKDVPKMKWANSNSKIQRWVWAMKIFVRIYLASEKLLSMQIFGVFGSINLSCFVEASKASMLQLLNFGEAVSIGPHQPEKLFYLLDMYEVLADLLPDIHGMYFDEVGSSVRIEYHGVLRRLGDSVRSTFLEFENAISSCKSTSPLAGGGIHNLTKYVMNYIRNLTDYRKTLNLLLKNNDKEDCSSQSSNMSTDMEEEDTSEGFSCNSSPMALRFRSVASVLESKLHDKSSLYNDISLQHFFLMNNIHYMAEKVKNSELRPIFGDSWIRKHNWKFQQHAMGYERATWSSILALLTVEGNSSWGGASRTQLKEQFRNFYLAFDKVYKTQTTWLIPNAQLREDLRISISQKVIHAYRSFVGRHQISVKHMKYGTEDLQNYLLDLFEGSLKSLHNPYRRGKGFFAGFLQVIIIFSVLHQLDQRTYRKLKTKMSPPHILVIPFPAQGHVIPFLELSLCLVKHGFRVTFVNTDHTHNRVINALPENSIGDGIRLVSIPDGLEPGEDRNDIGKLCAAMPKVMPGKLEELIEEINRLEEDKLVCVIADGTVGFALEVAEKMKIKKAAFWPAAVATLAFFYNIPKMIDDGIIDSNGTPFKKQMIQFAPNMPEINSTNCIWANIGGGVAQKILFDYLWKSTEAVKVADTLIGNSAYVFEPGAFNLVPDMLPIGPLLASNRQGNSTGYFWQEDSACLEWLDQQQPNSVIYVAFGSFTVIDKIQFQELALGLELSNKPFLWVVRPDITDGANEAFPYGFEERVANRGKMVGWAPQQKVLSHPSIACFVSHCGWNSTMEGLSNGLPFLCWPYFADQFIDESYICDLWKVGLRFKRDESGIITREEIKSKIDQVVGDEKFKERALALKKTAIETVKEGGQSNKCLNKFIEWIKA</sequence>
<evidence type="ECO:0000313" key="2">
    <source>
        <dbReference type="Proteomes" id="UP001164250"/>
    </source>
</evidence>
<dbReference type="EMBL" id="CM047900">
    <property type="protein sequence ID" value="KAJ0100623.1"/>
    <property type="molecule type" value="Genomic_DNA"/>
</dbReference>
<proteinExistence type="predicted"/>
<accession>A0ACC1BNW6</accession>
<dbReference type="Proteomes" id="UP001164250">
    <property type="component" value="Chromosome 4"/>
</dbReference>
<reference evidence="2" key="1">
    <citation type="journal article" date="2023" name="G3 (Bethesda)">
        <title>Genome assembly and association tests identify interacting loci associated with vigor, precocity, and sex in interspecific pistachio rootstocks.</title>
        <authorList>
            <person name="Palmer W."/>
            <person name="Jacygrad E."/>
            <person name="Sagayaradj S."/>
            <person name="Cavanaugh K."/>
            <person name="Han R."/>
            <person name="Bertier L."/>
            <person name="Beede B."/>
            <person name="Kafkas S."/>
            <person name="Golino D."/>
            <person name="Preece J."/>
            <person name="Michelmore R."/>
        </authorList>
    </citation>
    <scope>NUCLEOTIDE SEQUENCE [LARGE SCALE GENOMIC DNA]</scope>
</reference>
<comment type="caution">
    <text evidence="1">The sequence shown here is derived from an EMBL/GenBank/DDBJ whole genome shotgun (WGS) entry which is preliminary data.</text>
</comment>
<keyword evidence="2" id="KW-1185">Reference proteome</keyword>